<dbReference type="Proteomes" id="UP000027195">
    <property type="component" value="Unassembled WGS sequence"/>
</dbReference>
<dbReference type="HOGENOM" id="CLU_2739681_0_0_1"/>
<dbReference type="AlphaFoldDB" id="A0A067MSV4"/>
<protein>
    <submittedName>
        <fullName evidence="1">Uncharacterized protein</fullName>
    </submittedName>
</protein>
<evidence type="ECO:0000313" key="1">
    <source>
        <dbReference type="EMBL" id="KDQ14922.1"/>
    </source>
</evidence>
<proteinExistence type="predicted"/>
<reference evidence="2" key="1">
    <citation type="journal article" date="2014" name="Proc. Natl. Acad. Sci. U.S.A.">
        <title>Extensive sampling of basidiomycete genomes demonstrates inadequacy of the white-rot/brown-rot paradigm for wood decay fungi.</title>
        <authorList>
            <person name="Riley R."/>
            <person name="Salamov A.A."/>
            <person name="Brown D.W."/>
            <person name="Nagy L.G."/>
            <person name="Floudas D."/>
            <person name="Held B.W."/>
            <person name="Levasseur A."/>
            <person name="Lombard V."/>
            <person name="Morin E."/>
            <person name="Otillar R."/>
            <person name="Lindquist E.A."/>
            <person name="Sun H."/>
            <person name="LaButti K.M."/>
            <person name="Schmutz J."/>
            <person name="Jabbour D."/>
            <person name="Luo H."/>
            <person name="Baker S.E."/>
            <person name="Pisabarro A.G."/>
            <person name="Walton J.D."/>
            <person name="Blanchette R.A."/>
            <person name="Henrissat B."/>
            <person name="Martin F."/>
            <person name="Cullen D."/>
            <person name="Hibbett D.S."/>
            <person name="Grigoriev I.V."/>
        </authorList>
    </citation>
    <scope>NUCLEOTIDE SEQUENCE [LARGE SCALE GENOMIC DNA]</scope>
    <source>
        <strain evidence="2">FD-172 SS1</strain>
    </source>
</reference>
<organism evidence="1 2">
    <name type="scientific">Botryobasidium botryosum (strain FD-172 SS1)</name>
    <dbReference type="NCBI Taxonomy" id="930990"/>
    <lineage>
        <taxon>Eukaryota</taxon>
        <taxon>Fungi</taxon>
        <taxon>Dikarya</taxon>
        <taxon>Basidiomycota</taxon>
        <taxon>Agaricomycotina</taxon>
        <taxon>Agaricomycetes</taxon>
        <taxon>Cantharellales</taxon>
        <taxon>Botryobasidiaceae</taxon>
        <taxon>Botryobasidium</taxon>
    </lineage>
</organism>
<gene>
    <name evidence="1" type="ORF">BOTBODRAFT_174433</name>
</gene>
<name>A0A067MSV4_BOTB1</name>
<evidence type="ECO:0000313" key="2">
    <source>
        <dbReference type="Proteomes" id="UP000027195"/>
    </source>
</evidence>
<dbReference type="EMBL" id="KL198035">
    <property type="protein sequence ID" value="KDQ14922.1"/>
    <property type="molecule type" value="Genomic_DNA"/>
</dbReference>
<accession>A0A067MSV4</accession>
<sequence length="71" mass="8287">MEHNQYYCGGCNHKFTSSGHFSHFHKTQNLTCLAYLDQQHQAQLRALLGPWFILGDATCWKRYEAKNCKIP</sequence>
<dbReference type="InParanoid" id="A0A067MSV4"/>
<keyword evidence="2" id="KW-1185">Reference proteome</keyword>